<keyword evidence="11" id="KW-1185">Reference proteome</keyword>
<evidence type="ECO:0000256" key="5">
    <source>
        <dbReference type="SAM" id="Phobius"/>
    </source>
</evidence>
<evidence type="ECO:0000313" key="10">
    <source>
        <dbReference type="EMBL" id="CAF4245629.1"/>
    </source>
</evidence>
<feature type="transmembrane region" description="Helical" evidence="5">
    <location>
        <begin position="273"/>
        <end position="298"/>
    </location>
</feature>
<feature type="transmembrane region" description="Helical" evidence="5">
    <location>
        <begin position="192"/>
        <end position="211"/>
    </location>
</feature>
<evidence type="ECO:0000313" key="11">
    <source>
        <dbReference type="Proteomes" id="UP000663829"/>
    </source>
</evidence>
<organism evidence="7 11">
    <name type="scientific">Didymodactylos carnosus</name>
    <dbReference type="NCBI Taxonomy" id="1234261"/>
    <lineage>
        <taxon>Eukaryota</taxon>
        <taxon>Metazoa</taxon>
        <taxon>Spiralia</taxon>
        <taxon>Gnathifera</taxon>
        <taxon>Rotifera</taxon>
        <taxon>Eurotatoria</taxon>
        <taxon>Bdelloidea</taxon>
        <taxon>Philodinida</taxon>
        <taxon>Philodinidae</taxon>
        <taxon>Didymodactylos</taxon>
    </lineage>
</organism>
<dbReference type="Pfam" id="PF00001">
    <property type="entry name" value="7tm_1"/>
    <property type="match status" value="1"/>
</dbReference>
<evidence type="ECO:0000256" key="2">
    <source>
        <dbReference type="ARBA" id="ARBA00022692"/>
    </source>
</evidence>
<dbReference type="Proteomes" id="UP000682733">
    <property type="component" value="Unassembled WGS sequence"/>
</dbReference>
<dbReference type="Proteomes" id="UP000677228">
    <property type="component" value="Unassembled WGS sequence"/>
</dbReference>
<keyword evidence="2 5" id="KW-0812">Transmembrane</keyword>
<comment type="caution">
    <text evidence="7">The sequence shown here is derived from an EMBL/GenBank/DDBJ whole genome shotgun (WGS) entry which is preliminary data.</text>
</comment>
<dbReference type="AlphaFoldDB" id="A0A814UP91"/>
<feature type="transmembrane region" description="Helical" evidence="5">
    <location>
        <begin position="141"/>
        <end position="161"/>
    </location>
</feature>
<comment type="subcellular location">
    <subcellularLocation>
        <location evidence="1">Membrane</location>
    </subcellularLocation>
</comment>
<gene>
    <name evidence="7" type="ORF">GPM918_LOCUS22448</name>
    <name evidence="8" type="ORF">OVA965_LOCUS34830</name>
    <name evidence="9" type="ORF">SRO942_LOCUS22446</name>
    <name evidence="10" type="ORF">TMI583_LOCUS35772</name>
</gene>
<dbReference type="EMBL" id="CAJNOQ010007692">
    <property type="protein sequence ID" value="CAF1176094.1"/>
    <property type="molecule type" value="Genomic_DNA"/>
</dbReference>
<dbReference type="Proteomes" id="UP000663829">
    <property type="component" value="Unassembled WGS sequence"/>
</dbReference>
<dbReference type="Proteomes" id="UP000681722">
    <property type="component" value="Unassembled WGS sequence"/>
</dbReference>
<dbReference type="PANTHER" id="PTHR46641:SF25">
    <property type="entry name" value="CNMAMIDE RECEPTOR-RELATED"/>
    <property type="match status" value="1"/>
</dbReference>
<reference evidence="7" key="1">
    <citation type="submission" date="2021-02" db="EMBL/GenBank/DDBJ databases">
        <authorList>
            <person name="Nowell W R."/>
        </authorList>
    </citation>
    <scope>NUCLEOTIDE SEQUENCE</scope>
</reference>
<evidence type="ECO:0000256" key="1">
    <source>
        <dbReference type="ARBA" id="ARBA00004370"/>
    </source>
</evidence>
<dbReference type="GO" id="GO:0016020">
    <property type="term" value="C:membrane"/>
    <property type="evidence" value="ECO:0007669"/>
    <property type="project" value="UniProtKB-SubCell"/>
</dbReference>
<dbReference type="PROSITE" id="PS50262">
    <property type="entry name" value="G_PROTEIN_RECEP_F1_2"/>
    <property type="match status" value="1"/>
</dbReference>
<dbReference type="SUPFAM" id="SSF81321">
    <property type="entry name" value="Family A G protein-coupled receptor-like"/>
    <property type="match status" value="1"/>
</dbReference>
<keyword evidence="4 5" id="KW-0472">Membrane</keyword>
<evidence type="ECO:0000313" key="9">
    <source>
        <dbReference type="EMBL" id="CAF3940122.1"/>
    </source>
</evidence>
<evidence type="ECO:0000313" key="8">
    <source>
        <dbReference type="EMBL" id="CAF1450866.1"/>
    </source>
</evidence>
<feature type="transmembrane region" description="Helical" evidence="5">
    <location>
        <begin position="56"/>
        <end position="74"/>
    </location>
</feature>
<feature type="transmembrane region" description="Helical" evidence="5">
    <location>
        <begin position="232"/>
        <end position="253"/>
    </location>
</feature>
<dbReference type="Gene3D" id="1.20.1070.10">
    <property type="entry name" value="Rhodopsin 7-helix transmembrane proteins"/>
    <property type="match status" value="1"/>
</dbReference>
<accession>A0A814UP91</accession>
<dbReference type="InterPro" id="IPR052954">
    <property type="entry name" value="GPCR-Ligand_Int"/>
</dbReference>
<proteinExistence type="predicted"/>
<dbReference type="InterPro" id="IPR017452">
    <property type="entry name" value="GPCR_Rhodpsn_7TM"/>
</dbReference>
<name>A0A814UP91_9BILA</name>
<dbReference type="GO" id="GO:0004930">
    <property type="term" value="F:G protein-coupled receptor activity"/>
    <property type="evidence" value="ECO:0007669"/>
    <property type="project" value="InterPro"/>
</dbReference>
<evidence type="ECO:0000256" key="4">
    <source>
        <dbReference type="ARBA" id="ARBA00023136"/>
    </source>
</evidence>
<feature type="domain" description="G-protein coupled receptors family 1 profile" evidence="6">
    <location>
        <begin position="36"/>
        <end position="295"/>
    </location>
</feature>
<protein>
    <recommendedName>
        <fullName evidence="6">G-protein coupled receptors family 1 profile domain-containing protein</fullName>
    </recommendedName>
</protein>
<sequence>MLNRSGFNLTSIHCPVDTTLFVRYVGTTVVILGYIGNFLSIYIFSRKALRTRSCSWLFLALAISNCFVLTGYTTESLLLHGYYIKVLSHWSLCKMVIFLIYASTDISNYLLTAAAIDRCIAVNCISARHTFCKPKIAKCEILFLIIIMSFINAHFLFGFHMDKKKNCSPKKHQYEIFFIHHYDSYVDIIKSILIPFTIMIICNLIIIFRLFRKLPITIKHKKSQRRQEKDRQLTLCLVITSFIFFILTLPSEVNDFLRSKINQKSQEKYVCQLWFLTTVLIIIYQINYASHFYIYTLTGSIFRKELKKICFLKERHYLYSEYHKRNSIIEQYPY</sequence>
<evidence type="ECO:0000313" key="7">
    <source>
        <dbReference type="EMBL" id="CAF1176094.1"/>
    </source>
</evidence>
<dbReference type="OrthoDB" id="9983318at2759"/>
<evidence type="ECO:0000259" key="6">
    <source>
        <dbReference type="PROSITE" id="PS50262"/>
    </source>
</evidence>
<dbReference type="EMBL" id="CAJNOK010029681">
    <property type="protein sequence ID" value="CAF1450866.1"/>
    <property type="molecule type" value="Genomic_DNA"/>
</dbReference>
<dbReference type="PANTHER" id="PTHR46641">
    <property type="entry name" value="FMRFAMIDE RECEPTOR-RELATED"/>
    <property type="match status" value="1"/>
</dbReference>
<feature type="transmembrane region" description="Helical" evidence="5">
    <location>
        <begin position="20"/>
        <end position="44"/>
    </location>
</feature>
<dbReference type="InterPro" id="IPR000276">
    <property type="entry name" value="GPCR_Rhodpsn"/>
</dbReference>
<keyword evidence="3 5" id="KW-1133">Transmembrane helix</keyword>
<dbReference type="EMBL" id="CAJOBA010051517">
    <property type="protein sequence ID" value="CAF4245629.1"/>
    <property type="molecule type" value="Genomic_DNA"/>
</dbReference>
<dbReference type="EMBL" id="CAJOBC010007692">
    <property type="protein sequence ID" value="CAF3940122.1"/>
    <property type="molecule type" value="Genomic_DNA"/>
</dbReference>
<dbReference type="PRINTS" id="PR00237">
    <property type="entry name" value="GPCRRHODOPSN"/>
</dbReference>
<evidence type="ECO:0000256" key="3">
    <source>
        <dbReference type="ARBA" id="ARBA00022989"/>
    </source>
</evidence>